<feature type="chain" id="PRO_5003782630" evidence="1">
    <location>
        <begin position="22"/>
        <end position="163"/>
    </location>
</feature>
<dbReference type="EMBL" id="JH611185">
    <property type="protein sequence ID" value="EJP72995.1"/>
    <property type="molecule type" value="Genomic_DNA"/>
</dbReference>
<dbReference type="SUPFAM" id="SSF52833">
    <property type="entry name" value="Thioredoxin-like"/>
    <property type="match status" value="1"/>
</dbReference>
<reference evidence="2 3" key="1">
    <citation type="journal article" date="2012" name="ISME J.">
        <title>Genomic insights to SAR86, an abundant and uncultivated marine bacterial lineage.</title>
        <authorList>
            <person name="Dupont C.L."/>
            <person name="Rusch D.B."/>
            <person name="Yooseph S."/>
            <person name="Lombardo M.J."/>
            <person name="Richter R.A."/>
            <person name="Valas R."/>
            <person name="Novotny M."/>
            <person name="Yee-Greenbaum J."/>
            <person name="Selengut J.D."/>
            <person name="Haft D.H."/>
            <person name="Halpern A.L."/>
            <person name="Lasken R.S."/>
            <person name="Nealson K."/>
            <person name="Friedman R."/>
            <person name="Venter J.C."/>
        </authorList>
    </citation>
    <scope>NUCLEOTIDE SEQUENCE [LARGE SCALE GENOMIC DNA]</scope>
</reference>
<dbReference type="AlphaFoldDB" id="J4WZA9"/>
<keyword evidence="1" id="KW-0732">Signal</keyword>
<keyword evidence="2" id="KW-0413">Isomerase</keyword>
<feature type="signal peptide" evidence="1">
    <location>
        <begin position="1"/>
        <end position="21"/>
    </location>
</feature>
<name>J4WZA9_9GAMM</name>
<dbReference type="Proteomes" id="UP000010116">
    <property type="component" value="Unassembled WGS sequence"/>
</dbReference>
<dbReference type="InterPro" id="IPR036249">
    <property type="entry name" value="Thioredoxin-like_sf"/>
</dbReference>
<dbReference type="Pfam" id="PF14595">
    <property type="entry name" value="Thioredoxin_9"/>
    <property type="match status" value="1"/>
</dbReference>
<protein>
    <submittedName>
        <fullName evidence="2">Thiol-disulfide isomerase</fullName>
    </submittedName>
</protein>
<gene>
    <name evidence="2" type="ORF">NT02SARS_0888</name>
</gene>
<evidence type="ECO:0000256" key="1">
    <source>
        <dbReference type="SAM" id="SignalP"/>
    </source>
</evidence>
<evidence type="ECO:0000313" key="3">
    <source>
        <dbReference type="Proteomes" id="UP000010116"/>
    </source>
</evidence>
<dbReference type="HOGENOM" id="CLU_110659_1_0_6"/>
<dbReference type="GO" id="GO:0016853">
    <property type="term" value="F:isomerase activity"/>
    <property type="evidence" value="ECO:0007669"/>
    <property type="project" value="UniProtKB-KW"/>
</dbReference>
<dbReference type="Gene3D" id="3.40.30.10">
    <property type="entry name" value="Glutaredoxin"/>
    <property type="match status" value="1"/>
</dbReference>
<evidence type="ECO:0000313" key="2">
    <source>
        <dbReference type="EMBL" id="EJP72995.1"/>
    </source>
</evidence>
<dbReference type="CDD" id="cd02947">
    <property type="entry name" value="TRX_family"/>
    <property type="match status" value="1"/>
</dbReference>
<accession>J4WZA9</accession>
<organism evidence="2 3">
    <name type="scientific">SAR86 cluster bacterium SAR86B</name>
    <dbReference type="NCBI Taxonomy" id="1123867"/>
    <lineage>
        <taxon>Bacteria</taxon>
        <taxon>Pseudomonadati</taxon>
        <taxon>Pseudomonadota</taxon>
        <taxon>Gammaproteobacteria</taxon>
        <taxon>SAR86 cluster</taxon>
    </lineage>
</organism>
<sequence>MKNLLLTLILVFCSSSNMIFANNLENEDLKLPLPMPYKGILVDKNALDKFVESAINNNKKPMLVFGANWCGDCRILFGTFELPTFKKMLDENYSILKIDVKRYEINMHIMNELGLEPKKGIPRVVVMDNKKNILNLETTFEWTTARERTKQEMFDYFEGLSKL</sequence>
<proteinExistence type="predicted"/>